<evidence type="ECO:0000313" key="2">
    <source>
        <dbReference type="EMBL" id="KAJ1195274.1"/>
    </source>
</evidence>
<evidence type="ECO:0000256" key="1">
    <source>
        <dbReference type="SAM" id="MobiDB-lite"/>
    </source>
</evidence>
<proteinExistence type="predicted"/>
<protein>
    <submittedName>
        <fullName evidence="2">Uncharacterized protein</fullName>
    </submittedName>
</protein>
<feature type="compositionally biased region" description="Polar residues" evidence="1">
    <location>
        <begin position="138"/>
        <end position="154"/>
    </location>
</feature>
<comment type="caution">
    <text evidence="2">The sequence shown here is derived from an EMBL/GenBank/DDBJ whole genome shotgun (WGS) entry which is preliminary data.</text>
</comment>
<feature type="compositionally biased region" description="Polar residues" evidence="1">
    <location>
        <begin position="169"/>
        <end position="193"/>
    </location>
</feature>
<accession>A0AAV7V1E8</accession>
<dbReference type="EMBL" id="JANPWB010000004">
    <property type="protein sequence ID" value="KAJ1195274.1"/>
    <property type="molecule type" value="Genomic_DNA"/>
</dbReference>
<sequence length="211" mass="23156">MTVGRFTTAQPGKHLFFLRNSVKFTRKHCPFSRGEPKWIPDATTDPRKMTADQEPARNIHTGTRTFIEKKESVALVQRSRKSWLKRLRNTSTNCSSPLSCQSVEEHGSPADMPVPDFPDDMDDEPINISQETIQKVLETLQTPPSVTRRSTEQAAITEEPPTTPIVRPASSNTAEDSDDTGTSFERTDCSWSTAGAGQGGAGGDAKHGSQP</sequence>
<dbReference type="AlphaFoldDB" id="A0AAV7V1E8"/>
<keyword evidence="3" id="KW-1185">Reference proteome</keyword>
<dbReference type="Proteomes" id="UP001066276">
    <property type="component" value="Chromosome 2_2"/>
</dbReference>
<feature type="region of interest" description="Disordered" evidence="1">
    <location>
        <begin position="138"/>
        <end position="211"/>
    </location>
</feature>
<name>A0AAV7V1E8_PLEWA</name>
<reference evidence="2" key="1">
    <citation type="journal article" date="2022" name="bioRxiv">
        <title>Sequencing and chromosome-scale assembly of the giantPleurodeles waltlgenome.</title>
        <authorList>
            <person name="Brown T."/>
            <person name="Elewa A."/>
            <person name="Iarovenko S."/>
            <person name="Subramanian E."/>
            <person name="Araus A.J."/>
            <person name="Petzold A."/>
            <person name="Susuki M."/>
            <person name="Suzuki K.-i.T."/>
            <person name="Hayashi T."/>
            <person name="Toyoda A."/>
            <person name="Oliveira C."/>
            <person name="Osipova E."/>
            <person name="Leigh N.D."/>
            <person name="Simon A."/>
            <person name="Yun M.H."/>
        </authorList>
    </citation>
    <scope>NUCLEOTIDE SEQUENCE</scope>
    <source>
        <strain evidence="2">20211129_DDA</strain>
        <tissue evidence="2">Liver</tissue>
    </source>
</reference>
<gene>
    <name evidence="2" type="ORF">NDU88_004555</name>
</gene>
<organism evidence="2 3">
    <name type="scientific">Pleurodeles waltl</name>
    <name type="common">Iberian ribbed newt</name>
    <dbReference type="NCBI Taxonomy" id="8319"/>
    <lineage>
        <taxon>Eukaryota</taxon>
        <taxon>Metazoa</taxon>
        <taxon>Chordata</taxon>
        <taxon>Craniata</taxon>
        <taxon>Vertebrata</taxon>
        <taxon>Euteleostomi</taxon>
        <taxon>Amphibia</taxon>
        <taxon>Batrachia</taxon>
        <taxon>Caudata</taxon>
        <taxon>Salamandroidea</taxon>
        <taxon>Salamandridae</taxon>
        <taxon>Pleurodelinae</taxon>
        <taxon>Pleurodeles</taxon>
    </lineage>
</organism>
<evidence type="ECO:0000313" key="3">
    <source>
        <dbReference type="Proteomes" id="UP001066276"/>
    </source>
</evidence>